<dbReference type="EC" id="3.4.16.-" evidence="2"/>
<protein>
    <recommendedName>
        <fullName evidence="2">Carboxypeptidase</fullName>
        <ecNumber evidence="2">3.4.16.-</ecNumber>
    </recommendedName>
</protein>
<dbReference type="Pfam" id="PF00450">
    <property type="entry name" value="Peptidase_S10"/>
    <property type="match status" value="1"/>
</dbReference>
<evidence type="ECO:0000256" key="4">
    <source>
        <dbReference type="SAM" id="Phobius"/>
    </source>
</evidence>
<keyword evidence="6" id="KW-1185">Reference proteome</keyword>
<reference evidence="6" key="1">
    <citation type="submission" date="2015-09" db="EMBL/GenBank/DDBJ databases">
        <authorList>
            <consortium name="Pathogen Informatics"/>
        </authorList>
    </citation>
    <scope>NUCLEOTIDE SEQUENCE [LARGE SCALE GENOMIC DNA]</scope>
    <source>
        <strain evidence="6">Lake Konstanz</strain>
    </source>
</reference>
<dbReference type="VEuPathDB" id="TriTrypDB:BSAL_53745"/>
<keyword evidence="2" id="KW-0378">Hydrolase</keyword>
<evidence type="ECO:0000313" key="5">
    <source>
        <dbReference type="EMBL" id="CUE71918.1"/>
    </source>
</evidence>
<dbReference type="Gene3D" id="3.40.50.1820">
    <property type="entry name" value="alpha/beta hydrolase"/>
    <property type="match status" value="1"/>
</dbReference>
<dbReference type="GO" id="GO:0004185">
    <property type="term" value="F:serine-type carboxypeptidase activity"/>
    <property type="evidence" value="ECO:0007669"/>
    <property type="project" value="UniProtKB-UniRule"/>
</dbReference>
<comment type="similarity">
    <text evidence="1 2">Belongs to the peptidase S10 family.</text>
</comment>
<evidence type="ECO:0000256" key="1">
    <source>
        <dbReference type="ARBA" id="ARBA00009431"/>
    </source>
</evidence>
<feature type="region of interest" description="Disordered" evidence="3">
    <location>
        <begin position="394"/>
        <end position="428"/>
    </location>
</feature>
<feature type="compositionally biased region" description="Basic residues" evidence="3">
    <location>
        <begin position="405"/>
        <end position="416"/>
    </location>
</feature>
<dbReference type="OrthoDB" id="443318at2759"/>
<feature type="chain" id="PRO_5006520262" description="Carboxypeptidase" evidence="2">
    <location>
        <begin position="19"/>
        <end position="718"/>
    </location>
</feature>
<dbReference type="Proteomes" id="UP000051952">
    <property type="component" value="Unassembled WGS sequence"/>
</dbReference>
<evidence type="ECO:0000313" key="6">
    <source>
        <dbReference type="Proteomes" id="UP000051952"/>
    </source>
</evidence>
<keyword evidence="2" id="KW-0645">Protease</keyword>
<keyword evidence="2" id="KW-0121">Carboxypeptidase</keyword>
<keyword evidence="4" id="KW-0472">Membrane</keyword>
<dbReference type="Gene3D" id="3.40.50.12670">
    <property type="match status" value="1"/>
</dbReference>
<dbReference type="InterPro" id="IPR018202">
    <property type="entry name" value="Ser_caboxypep_ser_AS"/>
</dbReference>
<feature type="signal peptide" evidence="2">
    <location>
        <begin position="1"/>
        <end position="18"/>
    </location>
</feature>
<accession>A0A0S4ILW4</accession>
<dbReference type="PANTHER" id="PTHR11802:SF201">
    <property type="entry name" value="CARBOXYPEPTIDASE"/>
    <property type="match status" value="1"/>
</dbReference>
<dbReference type="AlphaFoldDB" id="A0A0S4ILW4"/>
<dbReference type="SUPFAM" id="SSF53474">
    <property type="entry name" value="alpha/beta-Hydrolases"/>
    <property type="match status" value="1"/>
</dbReference>
<dbReference type="PROSITE" id="PS00131">
    <property type="entry name" value="CARBOXYPEPT_SER_SER"/>
    <property type="match status" value="1"/>
</dbReference>
<sequence length="718" mass="78240">MFLFVLLYISFLSTKQIATRVCRTLLMAPSSSILTACLLIAAVTTMMNVAPVVGLPTADEVLSLPGWNEALPSRHFSGFVSNDDDAFLHYYWVFPENVPPETAPVIFWTNGGPGCSSMEGWGYEIGPFTFLYWNTTAAEGVNGYNGTAPFARNPYTWARNAHVVFVENPPGVGFSYRTDDNDFAINDTANAISNYNALVHIFQDKFPEYRTNGLFLSGESYAGIYVPMLAQQILSEGVPAILSTAFKGIIVGNGVTDNAYDNNFATSTGLFAVNHGLILTQEFQTVVEVCRVDGSINTACNELFNTFADMFNHLNWYGFSGWCYNPDASTASGSGDSLSTSASQKMKYRRARRAIKNSEARTVVGRGEGPTQASRFSNWYNYMESVLKRDNTAAAGAVTSSSQNHHQRQQLYRRRRVDSASSTSLNGVPHNGVADDSVDCGDEVFLDRYLSRADVRAAMNVPADFVGTFRVCYDIPYTSNVDSVVDIYNTLQANNKTIVIYNGDMDLVVPYTGTFQWIAGATDWIMARNNAPWVFVDEDRPAYGLQTGGQAFQLTTGSSTEVPPLAQGVWVVLVNGAGHMVPEDRPAAAFEMIQRVITGNMFSESAPVSPAVSLSSTSSIPNHDALLGAPLRSQKFVAPDVAAVAFGVGGGVAPSSDDQSFWDKHGDIIIGLLIGIGAAQLWCTIIYFCCCRNKSRSAMPFAMAKDDQGLFSSPDRYM</sequence>
<evidence type="ECO:0000256" key="2">
    <source>
        <dbReference type="RuleBase" id="RU361156"/>
    </source>
</evidence>
<dbReference type="InterPro" id="IPR029058">
    <property type="entry name" value="AB_hydrolase_fold"/>
</dbReference>
<gene>
    <name evidence="5" type="ORF">BSAL_53745</name>
</gene>
<keyword evidence="4" id="KW-0812">Transmembrane</keyword>
<keyword evidence="2" id="KW-0732">Signal</keyword>
<name>A0A0S4ILW4_BODSA</name>
<evidence type="ECO:0000256" key="3">
    <source>
        <dbReference type="SAM" id="MobiDB-lite"/>
    </source>
</evidence>
<keyword evidence="4" id="KW-1133">Transmembrane helix</keyword>
<organism evidence="5 6">
    <name type="scientific">Bodo saltans</name>
    <name type="common">Flagellated protozoan</name>
    <dbReference type="NCBI Taxonomy" id="75058"/>
    <lineage>
        <taxon>Eukaryota</taxon>
        <taxon>Discoba</taxon>
        <taxon>Euglenozoa</taxon>
        <taxon>Kinetoplastea</taxon>
        <taxon>Metakinetoplastina</taxon>
        <taxon>Eubodonida</taxon>
        <taxon>Bodonidae</taxon>
        <taxon>Bodo</taxon>
    </lineage>
</organism>
<dbReference type="EMBL" id="CYKH01000115">
    <property type="protein sequence ID" value="CUE71918.1"/>
    <property type="molecule type" value="Genomic_DNA"/>
</dbReference>
<proteinExistence type="inferred from homology"/>
<dbReference type="InterPro" id="IPR001563">
    <property type="entry name" value="Peptidase_S10"/>
</dbReference>
<dbReference type="PANTHER" id="PTHR11802">
    <property type="entry name" value="SERINE PROTEASE FAMILY S10 SERINE CARBOXYPEPTIDASE"/>
    <property type="match status" value="1"/>
</dbReference>
<dbReference type="GO" id="GO:0006508">
    <property type="term" value="P:proteolysis"/>
    <property type="evidence" value="ECO:0007669"/>
    <property type="project" value="UniProtKB-KW"/>
</dbReference>
<feature type="transmembrane region" description="Helical" evidence="4">
    <location>
        <begin position="668"/>
        <end position="690"/>
    </location>
</feature>
<dbReference type="PRINTS" id="PR00724">
    <property type="entry name" value="CRBOXYPTASEC"/>
</dbReference>